<dbReference type="AlphaFoldDB" id="A0A0A0I8S7"/>
<dbReference type="Proteomes" id="UP000030014">
    <property type="component" value="Unassembled WGS sequence"/>
</dbReference>
<organism evidence="2 3">
    <name type="scientific">Clostridium botulinum C/D str. DC5</name>
    <dbReference type="NCBI Taxonomy" id="1443128"/>
    <lineage>
        <taxon>Bacteria</taxon>
        <taxon>Bacillati</taxon>
        <taxon>Bacillota</taxon>
        <taxon>Clostridia</taxon>
        <taxon>Eubacteriales</taxon>
        <taxon>Clostridiaceae</taxon>
        <taxon>Clostridium</taxon>
    </lineage>
</organism>
<proteinExistence type="predicted"/>
<keyword evidence="1" id="KW-0812">Transmembrane</keyword>
<evidence type="ECO:0000256" key="1">
    <source>
        <dbReference type="SAM" id="Phobius"/>
    </source>
</evidence>
<comment type="caution">
    <text evidence="2">The sequence shown here is derived from an EMBL/GenBank/DDBJ whole genome shotgun (WGS) entry which is preliminary data.</text>
</comment>
<protein>
    <submittedName>
        <fullName evidence="2">Uncharacterized protein</fullName>
    </submittedName>
</protein>
<dbReference type="EMBL" id="JDRY01000060">
    <property type="protein sequence ID" value="KGM97869.1"/>
    <property type="molecule type" value="Genomic_DNA"/>
</dbReference>
<reference evidence="2 3" key="1">
    <citation type="submission" date="2014-01" db="EMBL/GenBank/DDBJ databases">
        <title>Plasmidome dynamics in the species complex Clostridium novyi sensu lato converts strains of independent lineages into distinctly different pathogens.</title>
        <authorList>
            <person name="Skarin H."/>
            <person name="Segerman B."/>
        </authorList>
    </citation>
    <scope>NUCLEOTIDE SEQUENCE [LARGE SCALE GENOMIC DNA]</scope>
    <source>
        <strain evidence="2 3">DC5</strain>
    </source>
</reference>
<keyword evidence="1" id="KW-0472">Membrane</keyword>
<accession>A0A0A0I8S7</accession>
<feature type="transmembrane region" description="Helical" evidence="1">
    <location>
        <begin position="44"/>
        <end position="62"/>
    </location>
</feature>
<evidence type="ECO:0000313" key="2">
    <source>
        <dbReference type="EMBL" id="KGM97869.1"/>
    </source>
</evidence>
<sequence>MYKETVERKKVSSIVVIVILLAVSIVLSDISRSMEMGHNEFGEALIILLMAFIFVLILIQIYKCSIRYKYSIIADELIIYKIKGCREEVMENIKIKNIQSIEKRNKFYFIINALMNKKYIGLNLANDLYTCRYKSGYMNKKFYFEPSSKLVDKLHFLRQSE</sequence>
<dbReference type="RefSeq" id="WP_039258514.1">
    <property type="nucleotide sequence ID" value="NZ_JDRY01000060.1"/>
</dbReference>
<keyword evidence="1" id="KW-1133">Transmembrane helix</keyword>
<evidence type="ECO:0000313" key="3">
    <source>
        <dbReference type="Proteomes" id="UP000030014"/>
    </source>
</evidence>
<name>A0A0A0I8S7_CLOBO</name>
<gene>
    <name evidence="2" type="ORF">Z955_11780</name>
</gene>